<dbReference type="EMBL" id="JACHJD010000039">
    <property type="protein sequence ID" value="MBB5109805.1"/>
    <property type="molecule type" value="Genomic_DNA"/>
</dbReference>
<dbReference type="RefSeq" id="WP_184926818.1">
    <property type="nucleotide sequence ID" value="NZ_BMSQ01000045.1"/>
</dbReference>
<organism evidence="1 2">
    <name type="scientific">Streptomyces spectabilis</name>
    <dbReference type="NCBI Taxonomy" id="68270"/>
    <lineage>
        <taxon>Bacteria</taxon>
        <taxon>Bacillati</taxon>
        <taxon>Actinomycetota</taxon>
        <taxon>Actinomycetes</taxon>
        <taxon>Kitasatosporales</taxon>
        <taxon>Streptomycetaceae</taxon>
        <taxon>Streptomyces</taxon>
    </lineage>
</organism>
<comment type="caution">
    <text evidence="1">The sequence shown here is derived from an EMBL/GenBank/DDBJ whole genome shotgun (WGS) entry which is preliminary data.</text>
</comment>
<evidence type="ECO:0000313" key="2">
    <source>
        <dbReference type="Proteomes" id="UP000549009"/>
    </source>
</evidence>
<dbReference type="SUPFAM" id="SSF48576">
    <property type="entry name" value="Terpenoid synthases"/>
    <property type="match status" value="1"/>
</dbReference>
<dbReference type="AlphaFoldDB" id="A0A7W8B5Z9"/>
<accession>A0A7W8B5Z9</accession>
<evidence type="ECO:0008006" key="3">
    <source>
        <dbReference type="Google" id="ProtNLM"/>
    </source>
</evidence>
<dbReference type="Gene3D" id="1.10.600.10">
    <property type="entry name" value="Farnesyl Diphosphate Synthase"/>
    <property type="match status" value="1"/>
</dbReference>
<gene>
    <name evidence="1" type="ORF">FHS40_008935</name>
</gene>
<sequence>MTEQTAPAHISLEIPPLYIPYTTALHPDYDTLNKEALAWLGAFGPLDKTQASLFTDYNLVELGCLTLPMSARGEGLQLTVQTGVLGGLFDALVLEKEPVDQDLGLMADVITRTLQVMDSPTPPQPTDGQPHDPPFLALWADLAHRVRAHAEPLVFHRWIDGHRTWWLGQLRQTAYTLSGSRPSLDEYAFLRIQSYGGPTIPPTLEFVREVDLSAQQVAVPELRALNEAAMLVMGWDNDIISYAREYSLNEAWEADNNRRHPINLVYLVQRDHGCALPEAFEHAVRLRDHVMCLFVQLSERYLPTADHDVRTYVADLGGTIRGYVEAMLSPRTKRYRKTETTRPGQDPDTPTFAFTHSITSDEPEPCARQPLPFSSIAWWWHLLDT</sequence>
<keyword evidence="2" id="KW-1185">Reference proteome</keyword>
<protein>
    <recommendedName>
        <fullName evidence="3">Terpene synthase</fullName>
    </recommendedName>
</protein>
<evidence type="ECO:0000313" key="1">
    <source>
        <dbReference type="EMBL" id="MBB5109805.1"/>
    </source>
</evidence>
<proteinExistence type="predicted"/>
<dbReference type="InterPro" id="IPR008949">
    <property type="entry name" value="Isoprenoid_synthase_dom_sf"/>
</dbReference>
<reference evidence="1 2" key="1">
    <citation type="submission" date="2020-08" db="EMBL/GenBank/DDBJ databases">
        <title>Genomic Encyclopedia of Type Strains, Phase III (KMG-III): the genomes of soil and plant-associated and newly described type strains.</title>
        <authorList>
            <person name="Whitman W."/>
        </authorList>
    </citation>
    <scope>NUCLEOTIDE SEQUENCE [LARGE SCALE GENOMIC DNA]</scope>
    <source>
        <strain evidence="1 2">CECT 3146</strain>
    </source>
</reference>
<dbReference type="Proteomes" id="UP000549009">
    <property type="component" value="Unassembled WGS sequence"/>
</dbReference>
<name>A0A7W8B5Z9_STRST</name>
<dbReference type="Pfam" id="PF19086">
    <property type="entry name" value="Terpene_syn_C_2"/>
    <property type="match status" value="1"/>
</dbReference>